<organism evidence="2 3">
    <name type="scientific">Cystobacter fuscus</name>
    <dbReference type="NCBI Taxonomy" id="43"/>
    <lineage>
        <taxon>Bacteria</taxon>
        <taxon>Pseudomonadati</taxon>
        <taxon>Myxococcota</taxon>
        <taxon>Myxococcia</taxon>
        <taxon>Myxococcales</taxon>
        <taxon>Cystobacterineae</taxon>
        <taxon>Archangiaceae</taxon>
        <taxon>Cystobacter</taxon>
    </lineage>
</organism>
<feature type="region of interest" description="Disordered" evidence="1">
    <location>
        <begin position="1"/>
        <end position="29"/>
    </location>
</feature>
<feature type="compositionally biased region" description="Polar residues" evidence="1">
    <location>
        <begin position="66"/>
        <end position="78"/>
    </location>
</feature>
<reference evidence="2 3" key="1">
    <citation type="submission" date="2017-06" db="EMBL/GenBank/DDBJ databases">
        <title>Sequencing and comparative analysis of myxobacterial genomes.</title>
        <authorList>
            <person name="Rupp O."/>
            <person name="Goesmann A."/>
            <person name="Sogaard-Andersen L."/>
        </authorList>
    </citation>
    <scope>NUCLEOTIDE SEQUENCE [LARGE SCALE GENOMIC DNA]</scope>
    <source>
        <strain evidence="2 3">DSM 52655</strain>
    </source>
</reference>
<feature type="region of interest" description="Disordered" evidence="1">
    <location>
        <begin position="46"/>
        <end position="96"/>
    </location>
</feature>
<dbReference type="Proteomes" id="UP000217257">
    <property type="component" value="Chromosome"/>
</dbReference>
<protein>
    <submittedName>
        <fullName evidence="2">Uncharacterized protein</fullName>
    </submittedName>
</protein>
<feature type="compositionally biased region" description="Polar residues" evidence="1">
    <location>
        <begin position="19"/>
        <end position="29"/>
    </location>
</feature>
<feature type="region of interest" description="Disordered" evidence="1">
    <location>
        <begin position="119"/>
        <end position="138"/>
    </location>
</feature>
<dbReference type="KEGG" id="cfus:CYFUS_000248"/>
<dbReference type="AlphaFoldDB" id="A0A250IUK9"/>
<evidence type="ECO:0000313" key="3">
    <source>
        <dbReference type="Proteomes" id="UP000217257"/>
    </source>
</evidence>
<gene>
    <name evidence="2" type="ORF">CYFUS_000248</name>
</gene>
<feature type="compositionally biased region" description="Basic and acidic residues" evidence="1">
    <location>
        <begin position="9"/>
        <end position="18"/>
    </location>
</feature>
<evidence type="ECO:0000256" key="1">
    <source>
        <dbReference type="SAM" id="MobiDB-lite"/>
    </source>
</evidence>
<sequence length="138" mass="14654">MNSAACRLIPDRSARSEKASTMPSAFSDSSRANACFTWNLGNPRATRLLRSPARTPSRKSADNRDSTSANRPSWGTRTSMRKAAPLYGSATASKSASSWSGTEIVALIISTCRVPPSSVWNGASRVPPSKGSCHAPLK</sequence>
<accession>A0A250IUK9</accession>
<evidence type="ECO:0000313" key="2">
    <source>
        <dbReference type="EMBL" id="ATB34841.1"/>
    </source>
</evidence>
<name>A0A250IUK9_9BACT</name>
<proteinExistence type="predicted"/>
<dbReference type="EMBL" id="CP022098">
    <property type="protein sequence ID" value="ATB34841.1"/>
    <property type="molecule type" value="Genomic_DNA"/>
</dbReference>